<proteinExistence type="inferred from homology"/>
<protein>
    <recommendedName>
        <fullName evidence="7 8">Glutamine-dependent NAD(+) synthetase</fullName>
        <ecNumber evidence="7 8">6.3.5.1</ecNumber>
    </recommendedName>
    <alternativeName>
        <fullName evidence="7 8">NAD(+) synthase [glutamine-hydrolyzing]</fullName>
    </alternativeName>
</protein>
<dbReference type="PANTHER" id="PTHR23090:SF9">
    <property type="entry name" value="GLUTAMINE-DEPENDENT NAD(+) SYNTHETASE"/>
    <property type="match status" value="1"/>
</dbReference>
<dbReference type="FunFam" id="3.40.50.620:FF:000106">
    <property type="entry name" value="Glutamine-dependent NAD(+) synthetase"/>
    <property type="match status" value="1"/>
</dbReference>
<keyword evidence="5 7" id="KW-0067">ATP-binding</keyword>
<dbReference type="Proteomes" id="UP000018766">
    <property type="component" value="Unassembled WGS sequence"/>
</dbReference>
<comment type="function">
    <text evidence="7">Catalyzes the ATP-dependent amidation of deamido-NAD to form NAD. Uses L-glutamine as a nitrogen source.</text>
</comment>
<feature type="binding site" evidence="7">
    <location>
        <position position="176"/>
    </location>
    <ligand>
        <name>L-glutamine</name>
        <dbReference type="ChEBI" id="CHEBI:58359"/>
    </ligand>
</feature>
<comment type="pathway">
    <text evidence="1 7 8">Cofactor biosynthesis; NAD(+) biosynthesis; NAD(+) from deamido-NAD(+) (L-Gln route): step 1/1.</text>
</comment>
<keyword evidence="3 7" id="KW-0436">Ligase</keyword>
<dbReference type="GO" id="GO:0008795">
    <property type="term" value="F:NAD+ synthase activity"/>
    <property type="evidence" value="ECO:0007669"/>
    <property type="project" value="UniProtKB-UniRule"/>
</dbReference>
<dbReference type="GO" id="GO:0005524">
    <property type="term" value="F:ATP binding"/>
    <property type="evidence" value="ECO:0007669"/>
    <property type="project" value="UniProtKB-UniRule"/>
</dbReference>
<dbReference type="CDD" id="cd07570">
    <property type="entry name" value="GAT_Gln-NAD-synth"/>
    <property type="match status" value="1"/>
</dbReference>
<comment type="similarity">
    <text evidence="2 7 8">In the C-terminal section; belongs to the NAD synthetase family.</text>
</comment>
<feature type="binding site" evidence="7">
    <location>
        <position position="182"/>
    </location>
    <ligand>
        <name>L-glutamine</name>
        <dbReference type="ChEBI" id="CHEBI:58359"/>
    </ligand>
</feature>
<feature type="active site" description="For glutaminase activity" evidence="7">
    <location>
        <position position="114"/>
    </location>
</feature>
<dbReference type="InterPro" id="IPR003010">
    <property type="entry name" value="C-N_Hydrolase"/>
</dbReference>
<evidence type="ECO:0000256" key="5">
    <source>
        <dbReference type="ARBA" id="ARBA00022840"/>
    </source>
</evidence>
<keyword evidence="6 7" id="KW-0520">NAD</keyword>
<dbReference type="RefSeq" id="WP_023948707.1">
    <property type="nucleotide sequence ID" value="NZ_AYSV01000001.1"/>
</dbReference>
<comment type="caution">
    <text evidence="7">Lacks conserved residue(s) required for the propagation of feature annotation.</text>
</comment>
<feature type="binding site" evidence="7">
    <location>
        <position position="411"/>
    </location>
    <ligand>
        <name>ATP</name>
        <dbReference type="ChEBI" id="CHEBI:30616"/>
    </ligand>
</feature>
<dbReference type="Gene3D" id="3.60.110.10">
    <property type="entry name" value="Carbon-nitrogen hydrolase"/>
    <property type="match status" value="1"/>
</dbReference>
<comment type="similarity">
    <text evidence="9">Belongs to the NAD synthetase family.</text>
</comment>
<comment type="caution">
    <text evidence="11">The sequence shown here is derived from an EMBL/GenBank/DDBJ whole genome shotgun (WGS) entry which is preliminary data.</text>
</comment>
<dbReference type="NCBIfam" id="NF010588">
    <property type="entry name" value="PRK13981.1"/>
    <property type="match status" value="1"/>
</dbReference>
<evidence type="ECO:0000256" key="1">
    <source>
        <dbReference type="ARBA" id="ARBA00005188"/>
    </source>
</evidence>
<feature type="binding site" evidence="7">
    <location>
        <position position="416"/>
    </location>
    <ligand>
        <name>deamido-NAD(+)</name>
        <dbReference type="ChEBI" id="CHEBI:58437"/>
        <note>ligand shared between two neighboring subunits</note>
    </ligand>
</feature>
<dbReference type="PIRSF" id="PIRSF006630">
    <property type="entry name" value="NADS_GAT"/>
    <property type="match status" value="1"/>
</dbReference>
<feature type="active site" description="Nucleophile; for glutaminase activity" evidence="7">
    <location>
        <position position="150"/>
    </location>
</feature>
<evidence type="ECO:0000256" key="4">
    <source>
        <dbReference type="ARBA" id="ARBA00022741"/>
    </source>
</evidence>
<feature type="binding site" evidence="7">
    <location>
        <position position="526"/>
    </location>
    <ligand>
        <name>deamido-NAD(+)</name>
        <dbReference type="ChEBI" id="CHEBI:58437"/>
        <note>ligand shared between two neighboring subunits</note>
    </ligand>
</feature>
<feature type="binding site" evidence="7">
    <location>
        <begin position="304"/>
        <end position="311"/>
    </location>
    <ligand>
        <name>ATP</name>
        <dbReference type="ChEBI" id="CHEBI:30616"/>
    </ligand>
</feature>
<evidence type="ECO:0000256" key="2">
    <source>
        <dbReference type="ARBA" id="ARBA00007145"/>
    </source>
</evidence>
<dbReference type="InterPro" id="IPR014729">
    <property type="entry name" value="Rossmann-like_a/b/a_fold"/>
</dbReference>
<dbReference type="PROSITE" id="PS50263">
    <property type="entry name" value="CN_HYDROLASE"/>
    <property type="match status" value="1"/>
</dbReference>
<name>V8GAH6_9BURK</name>
<dbReference type="Gene3D" id="3.40.50.620">
    <property type="entry name" value="HUPs"/>
    <property type="match status" value="1"/>
</dbReference>
<evidence type="ECO:0000256" key="8">
    <source>
        <dbReference type="PIRNR" id="PIRNR006630"/>
    </source>
</evidence>
<dbReference type="SUPFAM" id="SSF56317">
    <property type="entry name" value="Carbon-nitrogen hydrolase"/>
    <property type="match status" value="1"/>
</dbReference>
<dbReference type="AlphaFoldDB" id="V8GAH6"/>
<evidence type="ECO:0000259" key="10">
    <source>
        <dbReference type="PROSITE" id="PS50263"/>
    </source>
</evidence>
<feature type="domain" description="CN hydrolase" evidence="10">
    <location>
        <begin position="4"/>
        <end position="248"/>
    </location>
</feature>
<dbReference type="PATRIC" id="fig|1414851.3.peg.34"/>
<dbReference type="GO" id="GO:0005737">
    <property type="term" value="C:cytoplasm"/>
    <property type="evidence" value="ECO:0007669"/>
    <property type="project" value="InterPro"/>
</dbReference>
<dbReference type="UniPathway" id="UPA00253">
    <property type="reaction ID" value="UER00334"/>
</dbReference>
<accession>V8GAH6</accession>
<dbReference type="EMBL" id="AYSV01000001">
    <property type="protein sequence ID" value="ETD73116.1"/>
    <property type="molecule type" value="Genomic_DNA"/>
</dbReference>
<feature type="binding site" evidence="7">
    <location>
        <position position="387"/>
    </location>
    <ligand>
        <name>deamido-NAD(+)</name>
        <dbReference type="ChEBI" id="CHEBI:58437"/>
        <note>ligand shared between two neighboring subunits</note>
    </ligand>
</feature>
<organism evidence="11 12">
    <name type="scientific">Pelistega indica</name>
    <dbReference type="NCBI Taxonomy" id="1414851"/>
    <lineage>
        <taxon>Bacteria</taxon>
        <taxon>Pseudomonadati</taxon>
        <taxon>Pseudomonadota</taxon>
        <taxon>Betaproteobacteria</taxon>
        <taxon>Burkholderiales</taxon>
        <taxon>Alcaligenaceae</taxon>
        <taxon>Pelistega</taxon>
    </lineage>
</organism>
<dbReference type="InterPro" id="IPR022310">
    <property type="entry name" value="NAD/GMP_synthase"/>
</dbReference>
<evidence type="ECO:0000313" key="12">
    <source>
        <dbReference type="Proteomes" id="UP000018766"/>
    </source>
</evidence>
<gene>
    <name evidence="7" type="primary">nadE</name>
    <name evidence="11" type="ORF">V757_00150</name>
</gene>
<feature type="active site" description="Proton acceptor; for glutaminase activity" evidence="7">
    <location>
        <position position="44"/>
    </location>
</feature>
<evidence type="ECO:0000256" key="9">
    <source>
        <dbReference type="RuleBase" id="RU003811"/>
    </source>
</evidence>
<dbReference type="HAMAP" id="MF_02090">
    <property type="entry name" value="NadE_glutamine_dep"/>
    <property type="match status" value="1"/>
</dbReference>
<evidence type="ECO:0000256" key="6">
    <source>
        <dbReference type="ARBA" id="ARBA00023027"/>
    </source>
</evidence>
<dbReference type="GO" id="GO:0009435">
    <property type="term" value="P:NAD+ biosynthetic process"/>
    <property type="evidence" value="ECO:0007669"/>
    <property type="project" value="UniProtKB-UniRule"/>
</dbReference>
<reference evidence="11 12" key="1">
    <citation type="submission" date="2013-11" db="EMBL/GenBank/DDBJ databases">
        <title>Genomic analysis of Pelistega sp. HM-7.</title>
        <authorList>
            <person name="Kumbhare S.V."/>
            <person name="Shetty S.A."/>
            <person name="Sharma O."/>
            <person name="Dhotre D.P."/>
        </authorList>
    </citation>
    <scope>NUCLEOTIDE SEQUENCE [LARGE SCALE GENOMIC DNA]</scope>
    <source>
        <strain evidence="11 12">HM-7</strain>
    </source>
</reference>
<evidence type="ECO:0000256" key="3">
    <source>
        <dbReference type="ARBA" id="ARBA00022598"/>
    </source>
</evidence>
<dbReference type="SUPFAM" id="SSF52402">
    <property type="entry name" value="Adenine nucleotide alpha hydrolases-like"/>
    <property type="match status" value="1"/>
</dbReference>
<keyword evidence="4 7" id="KW-0547">Nucleotide-binding</keyword>
<dbReference type="InterPro" id="IPR003694">
    <property type="entry name" value="NAD_synthase"/>
</dbReference>
<sequence length="555" mass="61604">MSSFLIGLAQINPVVGAFQHNIELIINAARKAAEKGVNILVLPELALTGYQPEDLMYRNKFINDHDAALVLLMKQLAEFKDLYVLVGHLDKQKDALYNAASVVVNGNKICTYYKDTLPNYGVFDEHRYFTSGDEACVFELNGHKFGVVICEDVWLAEAPANAKKAGAQTLLVLNASPYTMHKDEQRIEIVRQNVSSHEMNIFYCNNLGGQDELVFDGNSFALDKTGKSAGELNAFVDALGIYSLENDSIELKDIVELAPNSFSVMDVPLQKNLSEGIESEVWRALVMATRDYCQKNGFKKVALGLSGGIDSAVVLAIAVDALGADNVHAVMMPSRYTADISVNDAAEMAKILEVKYDEIAIAPMFDAFLSNLAPVFNNLPIDTTEENIQARIRGVLLMAFSNKFGYLILNTGNKSELATGYSTLYGDMVGGFAVIKDIPKTLVFSLAKWRNTLGRVIPERIITRPPSAELRDNQTDQDSLPEYAVLDDILERMMELNQSSDEIIEAGFNPEEVEKVARLLRINEYKRRQGAPGPKITRRAFGRDWRAPITNGYRY</sequence>
<comment type="catalytic activity">
    <reaction evidence="7 8">
        <text>deamido-NAD(+) + L-glutamine + ATP + H2O = L-glutamate + AMP + diphosphate + NAD(+) + H(+)</text>
        <dbReference type="Rhea" id="RHEA:24384"/>
        <dbReference type="ChEBI" id="CHEBI:15377"/>
        <dbReference type="ChEBI" id="CHEBI:15378"/>
        <dbReference type="ChEBI" id="CHEBI:29985"/>
        <dbReference type="ChEBI" id="CHEBI:30616"/>
        <dbReference type="ChEBI" id="CHEBI:33019"/>
        <dbReference type="ChEBI" id="CHEBI:57540"/>
        <dbReference type="ChEBI" id="CHEBI:58359"/>
        <dbReference type="ChEBI" id="CHEBI:58437"/>
        <dbReference type="ChEBI" id="CHEBI:456215"/>
        <dbReference type="EC" id="6.3.5.1"/>
    </reaction>
</comment>
<dbReference type="Pfam" id="PF02540">
    <property type="entry name" value="NAD_synthase"/>
    <property type="match status" value="1"/>
</dbReference>
<evidence type="ECO:0000313" key="11">
    <source>
        <dbReference type="EMBL" id="ETD73116.1"/>
    </source>
</evidence>
<dbReference type="OrthoDB" id="8817375at2"/>
<feature type="binding site" evidence="7">
    <location>
        <position position="120"/>
    </location>
    <ligand>
        <name>L-glutamine</name>
        <dbReference type="ChEBI" id="CHEBI:58359"/>
    </ligand>
</feature>
<dbReference type="CDD" id="cd00553">
    <property type="entry name" value="NAD_synthase"/>
    <property type="match status" value="1"/>
</dbReference>
<dbReference type="EC" id="6.3.5.1" evidence="7 8"/>
<dbReference type="GO" id="GO:0003952">
    <property type="term" value="F:NAD+ synthase (glutamine-hydrolyzing) activity"/>
    <property type="evidence" value="ECO:0007669"/>
    <property type="project" value="UniProtKB-UniRule"/>
</dbReference>
<dbReference type="InterPro" id="IPR036526">
    <property type="entry name" value="C-N_Hydrolase_sf"/>
</dbReference>
<evidence type="ECO:0000256" key="7">
    <source>
        <dbReference type="HAMAP-Rule" id="MF_02090"/>
    </source>
</evidence>
<dbReference type="GO" id="GO:0004359">
    <property type="term" value="F:glutaminase activity"/>
    <property type="evidence" value="ECO:0007669"/>
    <property type="project" value="InterPro"/>
</dbReference>
<dbReference type="PANTHER" id="PTHR23090">
    <property type="entry name" value="NH 3 /GLUTAMINE-DEPENDENT NAD + SYNTHETASE"/>
    <property type="match status" value="1"/>
</dbReference>
<dbReference type="InterPro" id="IPR014445">
    <property type="entry name" value="Gln-dep_NAD_synthase"/>
</dbReference>
<keyword evidence="12" id="KW-1185">Reference proteome</keyword>
<dbReference type="NCBIfam" id="TIGR00552">
    <property type="entry name" value="nadE"/>
    <property type="match status" value="1"/>
</dbReference>
<dbReference type="Pfam" id="PF00795">
    <property type="entry name" value="CN_hydrolase"/>
    <property type="match status" value="1"/>
</dbReference>